<dbReference type="EMBL" id="VSSQ01043686">
    <property type="protein sequence ID" value="MPM97400.1"/>
    <property type="molecule type" value="Genomic_DNA"/>
</dbReference>
<feature type="region of interest" description="Disordered" evidence="1">
    <location>
        <begin position="71"/>
        <end position="116"/>
    </location>
</feature>
<dbReference type="AlphaFoldDB" id="A0A645E6H2"/>
<gene>
    <name evidence="3" type="ORF">SDC9_144573</name>
</gene>
<name>A0A645E6H2_9ZZZZ</name>
<keyword evidence="2" id="KW-0472">Membrane</keyword>
<feature type="compositionally biased region" description="Acidic residues" evidence="1">
    <location>
        <begin position="79"/>
        <end position="103"/>
    </location>
</feature>
<feature type="region of interest" description="Disordered" evidence="1">
    <location>
        <begin position="1"/>
        <end position="20"/>
    </location>
</feature>
<keyword evidence="2" id="KW-0812">Transmembrane</keyword>
<proteinExistence type="predicted"/>
<evidence type="ECO:0000313" key="3">
    <source>
        <dbReference type="EMBL" id="MPM97400.1"/>
    </source>
</evidence>
<sequence length="116" mass="13821">MKNKVSNNDIATKDLNSSQNYDKDKNLYFAYYIAGVIILAVFLNLAVKIESTDEYYEKYYVLEEYMNNYEDIHNNQDTDNNEDMDNNEDVDNSDENNEYINEDDNSHTDIYMNEEY</sequence>
<feature type="transmembrane region" description="Helical" evidence="2">
    <location>
        <begin position="28"/>
        <end position="47"/>
    </location>
</feature>
<comment type="caution">
    <text evidence="3">The sequence shown here is derived from an EMBL/GenBank/DDBJ whole genome shotgun (WGS) entry which is preliminary data.</text>
</comment>
<protein>
    <submittedName>
        <fullName evidence="3">Uncharacterized protein</fullName>
    </submittedName>
</protein>
<accession>A0A645E6H2</accession>
<organism evidence="3">
    <name type="scientific">bioreactor metagenome</name>
    <dbReference type="NCBI Taxonomy" id="1076179"/>
    <lineage>
        <taxon>unclassified sequences</taxon>
        <taxon>metagenomes</taxon>
        <taxon>ecological metagenomes</taxon>
    </lineage>
</organism>
<reference evidence="3" key="1">
    <citation type="submission" date="2019-08" db="EMBL/GenBank/DDBJ databases">
        <authorList>
            <person name="Kucharzyk K."/>
            <person name="Murdoch R.W."/>
            <person name="Higgins S."/>
            <person name="Loffler F."/>
        </authorList>
    </citation>
    <scope>NUCLEOTIDE SEQUENCE</scope>
</reference>
<evidence type="ECO:0000256" key="2">
    <source>
        <dbReference type="SAM" id="Phobius"/>
    </source>
</evidence>
<evidence type="ECO:0000256" key="1">
    <source>
        <dbReference type="SAM" id="MobiDB-lite"/>
    </source>
</evidence>
<keyword evidence="2" id="KW-1133">Transmembrane helix</keyword>